<evidence type="ECO:0000313" key="3">
    <source>
        <dbReference type="WBParaSite" id="nRc.2.0.1.t06613-RA"/>
    </source>
</evidence>
<feature type="compositionally biased region" description="Basic residues" evidence="1">
    <location>
        <begin position="1"/>
        <end position="10"/>
    </location>
</feature>
<keyword evidence="2" id="KW-1185">Reference proteome</keyword>
<protein>
    <submittedName>
        <fullName evidence="3">Uncharacterized protein</fullName>
    </submittedName>
</protein>
<proteinExistence type="predicted"/>
<dbReference type="AlphaFoldDB" id="A0A915HYV1"/>
<feature type="region of interest" description="Disordered" evidence="1">
    <location>
        <begin position="1"/>
        <end position="27"/>
    </location>
</feature>
<accession>A0A915HYV1</accession>
<organism evidence="2 3">
    <name type="scientific">Romanomermis culicivorax</name>
    <name type="common">Nematode worm</name>
    <dbReference type="NCBI Taxonomy" id="13658"/>
    <lineage>
        <taxon>Eukaryota</taxon>
        <taxon>Metazoa</taxon>
        <taxon>Ecdysozoa</taxon>
        <taxon>Nematoda</taxon>
        <taxon>Enoplea</taxon>
        <taxon>Dorylaimia</taxon>
        <taxon>Mermithida</taxon>
        <taxon>Mermithoidea</taxon>
        <taxon>Mermithidae</taxon>
        <taxon>Romanomermis</taxon>
    </lineage>
</organism>
<reference evidence="3" key="1">
    <citation type="submission" date="2022-11" db="UniProtKB">
        <authorList>
            <consortium name="WormBaseParasite"/>
        </authorList>
    </citation>
    <scope>IDENTIFICATION</scope>
</reference>
<dbReference type="Proteomes" id="UP000887565">
    <property type="component" value="Unplaced"/>
</dbReference>
<evidence type="ECO:0000313" key="2">
    <source>
        <dbReference type="Proteomes" id="UP000887565"/>
    </source>
</evidence>
<evidence type="ECO:0000256" key="1">
    <source>
        <dbReference type="SAM" id="MobiDB-lite"/>
    </source>
</evidence>
<feature type="compositionally biased region" description="Basic and acidic residues" evidence="1">
    <location>
        <begin position="11"/>
        <end position="24"/>
    </location>
</feature>
<dbReference type="WBParaSite" id="nRc.2.0.1.t06613-RA">
    <property type="protein sequence ID" value="nRc.2.0.1.t06613-RA"/>
    <property type="gene ID" value="nRc.2.0.1.g06613"/>
</dbReference>
<feature type="region of interest" description="Disordered" evidence="1">
    <location>
        <begin position="118"/>
        <end position="146"/>
    </location>
</feature>
<sequence length="146" mass="16131">MAPTTKRGRGGRGDKDKEQRKENKQYCTKASVNGGVVGENRRQIEVVFDNRGDCHYFDGSGRYGSRADYEGHRVHQNEPNGSCGCDRDRCCRGGGMMMYTFAIEAEREDSRPKAAAINDGWSEGKPVGSSGCGGNKFHQAEKSCRR</sequence>
<name>A0A915HYV1_ROMCU</name>